<feature type="compositionally biased region" description="Low complexity" evidence="2">
    <location>
        <begin position="160"/>
        <end position="177"/>
    </location>
</feature>
<proteinExistence type="predicted"/>
<dbReference type="PANTHER" id="PTHR31836:SF21">
    <property type="entry name" value="EXPANSIN-LIKE PROTEIN 7"/>
    <property type="match status" value="1"/>
</dbReference>
<comment type="caution">
    <text evidence="5">The sequence shown here is derived from an EMBL/GenBank/DDBJ whole genome shotgun (WGS) entry which is preliminary data.</text>
</comment>
<name>A0ABR2WLB2_9FUNG</name>
<organism evidence="5 6">
    <name type="scientific">Basidiobolus ranarum</name>
    <dbReference type="NCBI Taxonomy" id="34480"/>
    <lineage>
        <taxon>Eukaryota</taxon>
        <taxon>Fungi</taxon>
        <taxon>Fungi incertae sedis</taxon>
        <taxon>Zoopagomycota</taxon>
        <taxon>Entomophthoromycotina</taxon>
        <taxon>Basidiobolomycetes</taxon>
        <taxon>Basidiobolales</taxon>
        <taxon>Basidiobolaceae</taxon>
        <taxon>Basidiobolus</taxon>
    </lineage>
</organism>
<feature type="chain" id="PRO_5045398491" description="RlpA-like protein double-psi beta-barrel domain-containing protein" evidence="3">
    <location>
        <begin position="25"/>
        <end position="263"/>
    </location>
</feature>
<evidence type="ECO:0000259" key="4">
    <source>
        <dbReference type="Pfam" id="PF03330"/>
    </source>
</evidence>
<dbReference type="InterPro" id="IPR051477">
    <property type="entry name" value="Expansin_CellWall"/>
</dbReference>
<dbReference type="Pfam" id="PF03330">
    <property type="entry name" value="DPBB_1"/>
    <property type="match status" value="1"/>
</dbReference>
<dbReference type="Proteomes" id="UP001479436">
    <property type="component" value="Unassembled WGS sequence"/>
</dbReference>
<evidence type="ECO:0000256" key="2">
    <source>
        <dbReference type="SAM" id="MobiDB-lite"/>
    </source>
</evidence>
<feature type="signal peptide" evidence="3">
    <location>
        <begin position="1"/>
        <end position="24"/>
    </location>
</feature>
<keyword evidence="1 3" id="KW-0732">Signal</keyword>
<feature type="compositionally biased region" description="Basic and acidic residues" evidence="2">
    <location>
        <begin position="147"/>
        <end position="158"/>
    </location>
</feature>
<dbReference type="PANTHER" id="PTHR31836">
    <property type="match status" value="1"/>
</dbReference>
<dbReference type="InterPro" id="IPR036908">
    <property type="entry name" value="RlpA-like_sf"/>
</dbReference>
<accession>A0ABR2WLB2</accession>
<sequence length="263" mass="27752">MAGFKLFNTASVLVALFTASQVSAAPIQNESSVHLSKRGLFSGDATYYDPGLGACEVVSGPTELIAALNAPQFGVYPRPMNSPACSSCAMVLGPKGSVKVKIVDKCPSCKHGDLDLSPAAFDRIADQAQGRVTMTWDYVSCGGESEAPSKETEIKDSESNDTNNSNNNEQSGNQSVNTEPTKDQNITESNKGEANTDTSSGAIIKNDKTPTASNTECNFDRRCVSPGQTGVFETCSHGRTVQQVCAKGTVCQENSGDIICTWA</sequence>
<dbReference type="Gene3D" id="2.40.40.10">
    <property type="entry name" value="RlpA-like domain"/>
    <property type="match status" value="1"/>
</dbReference>
<dbReference type="SUPFAM" id="SSF50685">
    <property type="entry name" value="Barwin-like endoglucanases"/>
    <property type="match status" value="1"/>
</dbReference>
<feature type="domain" description="RlpA-like protein double-psi beta-barrel" evidence="4">
    <location>
        <begin position="86"/>
        <end position="135"/>
    </location>
</feature>
<evidence type="ECO:0000313" key="6">
    <source>
        <dbReference type="Proteomes" id="UP001479436"/>
    </source>
</evidence>
<reference evidence="5 6" key="1">
    <citation type="submission" date="2023-04" db="EMBL/GenBank/DDBJ databases">
        <title>Genome of Basidiobolus ranarum AG-B5.</title>
        <authorList>
            <person name="Stajich J.E."/>
            <person name="Carter-House D."/>
            <person name="Gryganskyi A."/>
        </authorList>
    </citation>
    <scope>NUCLEOTIDE SEQUENCE [LARGE SCALE GENOMIC DNA]</scope>
    <source>
        <strain evidence="5 6">AG-B5</strain>
    </source>
</reference>
<evidence type="ECO:0000313" key="5">
    <source>
        <dbReference type="EMBL" id="KAK9762273.1"/>
    </source>
</evidence>
<keyword evidence="6" id="KW-1185">Reference proteome</keyword>
<dbReference type="EMBL" id="JASJQH010001021">
    <property type="protein sequence ID" value="KAK9762273.1"/>
    <property type="molecule type" value="Genomic_DNA"/>
</dbReference>
<dbReference type="CDD" id="cd22272">
    <property type="entry name" value="DPBB_EXLX1-like"/>
    <property type="match status" value="1"/>
</dbReference>
<evidence type="ECO:0000256" key="3">
    <source>
        <dbReference type="SAM" id="SignalP"/>
    </source>
</evidence>
<feature type="compositionally biased region" description="Polar residues" evidence="2">
    <location>
        <begin position="183"/>
        <end position="201"/>
    </location>
</feature>
<gene>
    <name evidence="5" type="ORF">K7432_012156</name>
</gene>
<feature type="region of interest" description="Disordered" evidence="2">
    <location>
        <begin position="143"/>
        <end position="217"/>
    </location>
</feature>
<evidence type="ECO:0000256" key="1">
    <source>
        <dbReference type="ARBA" id="ARBA00022729"/>
    </source>
</evidence>
<protein>
    <recommendedName>
        <fullName evidence="4">RlpA-like protein double-psi beta-barrel domain-containing protein</fullName>
    </recommendedName>
</protein>
<dbReference type="InterPro" id="IPR009009">
    <property type="entry name" value="RlpA-like_DPBB"/>
</dbReference>